<gene>
    <name evidence="2" type="ORF">ACFQDM_08480</name>
</gene>
<accession>A0ABW1SA22</accession>
<dbReference type="InterPro" id="IPR001623">
    <property type="entry name" value="DnaJ_domain"/>
</dbReference>
<proteinExistence type="predicted"/>
<feature type="domain" description="J" evidence="1">
    <location>
        <begin position="148"/>
        <end position="209"/>
    </location>
</feature>
<dbReference type="SMART" id="SM00271">
    <property type="entry name" value="DnaJ"/>
    <property type="match status" value="1"/>
</dbReference>
<sequence length="209" mass="23093">MTSEYDYRVKFKDISIGASKKKRRGGKGAASEPETDTITCEHKGCDAPGDFKSPKHGGGFHNFCQRHAAEYNKSWNFFDGMTDSEAKAFSKSAAYGHRKTWKFGTGPVNEKSKLRSGDPRMWAGIHGADAAAIKSAQKKSGRTRLQVRALADLDLPETATALEIRERYSEYVKRFHPDVNGGDRSSEQKLASVIKAFKTLKAAGLTQEQ</sequence>
<organism evidence="2 3">
    <name type="scientific">Ponticaulis profundi</name>
    <dbReference type="NCBI Taxonomy" id="2665222"/>
    <lineage>
        <taxon>Bacteria</taxon>
        <taxon>Pseudomonadati</taxon>
        <taxon>Pseudomonadota</taxon>
        <taxon>Alphaproteobacteria</taxon>
        <taxon>Hyphomonadales</taxon>
        <taxon>Hyphomonadaceae</taxon>
        <taxon>Ponticaulis</taxon>
    </lineage>
</organism>
<dbReference type="Gene3D" id="1.10.287.110">
    <property type="entry name" value="DnaJ domain"/>
    <property type="match status" value="1"/>
</dbReference>
<name>A0ABW1SA22_9PROT</name>
<dbReference type="PROSITE" id="PS50076">
    <property type="entry name" value="DNAJ_2"/>
    <property type="match status" value="1"/>
</dbReference>
<dbReference type="Pfam" id="PF00226">
    <property type="entry name" value="DnaJ"/>
    <property type="match status" value="1"/>
</dbReference>
<dbReference type="RefSeq" id="WP_377378035.1">
    <property type="nucleotide sequence ID" value="NZ_JBHSSW010000009.1"/>
</dbReference>
<protein>
    <submittedName>
        <fullName evidence="2">J domain-containing protein</fullName>
    </submittedName>
</protein>
<comment type="caution">
    <text evidence="2">The sequence shown here is derived from an EMBL/GenBank/DDBJ whole genome shotgun (WGS) entry which is preliminary data.</text>
</comment>
<keyword evidence="3" id="KW-1185">Reference proteome</keyword>
<dbReference type="InterPro" id="IPR036869">
    <property type="entry name" value="J_dom_sf"/>
</dbReference>
<dbReference type="CDD" id="cd06257">
    <property type="entry name" value="DnaJ"/>
    <property type="match status" value="1"/>
</dbReference>
<dbReference type="EMBL" id="JBHSSW010000009">
    <property type="protein sequence ID" value="MFC6198112.1"/>
    <property type="molecule type" value="Genomic_DNA"/>
</dbReference>
<evidence type="ECO:0000259" key="1">
    <source>
        <dbReference type="PROSITE" id="PS50076"/>
    </source>
</evidence>
<dbReference type="SUPFAM" id="SSF46565">
    <property type="entry name" value="Chaperone J-domain"/>
    <property type="match status" value="1"/>
</dbReference>
<evidence type="ECO:0000313" key="2">
    <source>
        <dbReference type="EMBL" id="MFC6198112.1"/>
    </source>
</evidence>
<evidence type="ECO:0000313" key="3">
    <source>
        <dbReference type="Proteomes" id="UP001596303"/>
    </source>
</evidence>
<reference evidence="3" key="1">
    <citation type="journal article" date="2019" name="Int. J. Syst. Evol. Microbiol.">
        <title>The Global Catalogue of Microorganisms (GCM) 10K type strain sequencing project: providing services to taxonomists for standard genome sequencing and annotation.</title>
        <authorList>
            <consortium name="The Broad Institute Genomics Platform"/>
            <consortium name="The Broad Institute Genome Sequencing Center for Infectious Disease"/>
            <person name="Wu L."/>
            <person name="Ma J."/>
        </authorList>
    </citation>
    <scope>NUCLEOTIDE SEQUENCE [LARGE SCALE GENOMIC DNA]</scope>
    <source>
        <strain evidence="3">CGMCC-1.15741</strain>
    </source>
</reference>
<dbReference type="Proteomes" id="UP001596303">
    <property type="component" value="Unassembled WGS sequence"/>
</dbReference>